<evidence type="ECO:0000313" key="9">
    <source>
        <dbReference type="Proteomes" id="UP000430021"/>
    </source>
</evidence>
<evidence type="ECO:0000256" key="1">
    <source>
        <dbReference type="ARBA" id="ARBA00004167"/>
    </source>
</evidence>
<keyword evidence="10" id="KW-1185">Reference proteome</keyword>
<dbReference type="GO" id="GO:0006508">
    <property type="term" value="P:proteolysis"/>
    <property type="evidence" value="ECO:0007669"/>
    <property type="project" value="UniProtKB-KW"/>
</dbReference>
<evidence type="ECO:0000256" key="5">
    <source>
        <dbReference type="SAM" id="MobiDB-lite"/>
    </source>
</evidence>
<feature type="region of interest" description="Disordered" evidence="5">
    <location>
        <begin position="1"/>
        <end position="23"/>
    </location>
</feature>
<dbReference type="Proteomes" id="UP000548685">
    <property type="component" value="Unassembled WGS sequence"/>
</dbReference>
<accession>A0A6I4UMM6</accession>
<dbReference type="EMBL" id="JACICE010000002">
    <property type="protein sequence ID" value="MBB3775876.1"/>
    <property type="molecule type" value="Genomic_DNA"/>
</dbReference>
<name>A0A6I4UMM6_9SPHN</name>
<evidence type="ECO:0000256" key="4">
    <source>
        <dbReference type="ARBA" id="ARBA00023136"/>
    </source>
</evidence>
<keyword evidence="8" id="KW-0645">Protease</keyword>
<keyword evidence="8" id="KW-0482">Metalloprotease</keyword>
<dbReference type="PANTHER" id="PTHR30168">
    <property type="entry name" value="PUTATIVE MEMBRANE PROTEIN YPFJ"/>
    <property type="match status" value="1"/>
</dbReference>
<dbReference type="AlphaFoldDB" id="A0A6I4UMM6"/>
<dbReference type="GO" id="GO:0008237">
    <property type="term" value="F:metallopeptidase activity"/>
    <property type="evidence" value="ECO:0007669"/>
    <property type="project" value="UniProtKB-KW"/>
</dbReference>
<protein>
    <submittedName>
        <fullName evidence="8">Zinc metalloprotease</fullName>
    </submittedName>
</protein>
<organism evidence="8 9">
    <name type="scientific">Erythrobacter ramosus</name>
    <dbReference type="NCBI Taxonomy" id="35811"/>
    <lineage>
        <taxon>Bacteria</taxon>
        <taxon>Pseudomonadati</taxon>
        <taxon>Pseudomonadota</taxon>
        <taxon>Alphaproteobacteria</taxon>
        <taxon>Sphingomonadales</taxon>
        <taxon>Erythrobacteraceae</taxon>
        <taxon>Erythrobacter/Porphyrobacter group</taxon>
        <taxon>Erythrobacter</taxon>
    </lineage>
</organism>
<dbReference type="Pfam" id="PF04228">
    <property type="entry name" value="Zn_peptidase"/>
    <property type="match status" value="1"/>
</dbReference>
<comment type="caution">
    <text evidence="8">The sequence shown here is derived from an EMBL/GenBank/DDBJ whole genome shotgun (WGS) entry which is preliminary data.</text>
</comment>
<keyword evidence="8" id="KW-0378">Hydrolase</keyword>
<gene>
    <name evidence="7" type="ORF">FHS52_001845</name>
    <name evidence="8" type="ORF">GRI59_10490</name>
</gene>
<evidence type="ECO:0000256" key="6">
    <source>
        <dbReference type="SAM" id="Phobius"/>
    </source>
</evidence>
<dbReference type="PANTHER" id="PTHR30168:SF0">
    <property type="entry name" value="INNER MEMBRANE PROTEIN"/>
    <property type="match status" value="1"/>
</dbReference>
<feature type="transmembrane region" description="Helical" evidence="6">
    <location>
        <begin position="26"/>
        <end position="47"/>
    </location>
</feature>
<keyword evidence="3 6" id="KW-1133">Transmembrane helix</keyword>
<reference evidence="7 10" key="2">
    <citation type="submission" date="2020-08" db="EMBL/GenBank/DDBJ databases">
        <title>Genomic Encyclopedia of Type Strains, Phase IV (KMG-IV): sequencing the most valuable type-strain genomes for metagenomic binning, comparative biology and taxonomic classification.</title>
        <authorList>
            <person name="Goeker M."/>
        </authorList>
    </citation>
    <scope>NUCLEOTIDE SEQUENCE [LARGE SCALE GENOMIC DNA]</scope>
    <source>
        <strain evidence="7 10">DSM 8510</strain>
    </source>
</reference>
<evidence type="ECO:0000313" key="8">
    <source>
        <dbReference type="EMBL" id="MXP39034.1"/>
    </source>
</evidence>
<dbReference type="EMBL" id="WTYB01000002">
    <property type="protein sequence ID" value="MXP39034.1"/>
    <property type="molecule type" value="Genomic_DNA"/>
</dbReference>
<sequence>MRLGPFDTSKINVRSSDGGGGGGMGGARGVGCGTLVIALIGAVVFGLDPMQTIGMVESVQQQGAPAGTSGGGREMDEQVVCTSSAYATEACNALTNLNDTWQASFARSGLPFEQPGLDLFRGQVDTEGCGSATSAAGPFYCPADKGIYIDTGFYDQLAQMSGTGGDFARLYVIAHEYGHHLQNITGLANQVRREQQRNPAAANRLQVAMELQADCYAGMWAGKNRDLIDPGDLEEGLKAASAIGDDTLMRNAGQSINPENFTHGTSRQRMTALRLGLESTNDAACNVFFEGT</sequence>
<dbReference type="Proteomes" id="UP000430021">
    <property type="component" value="Unassembled WGS sequence"/>
</dbReference>
<evidence type="ECO:0000313" key="7">
    <source>
        <dbReference type="EMBL" id="MBB3775876.1"/>
    </source>
</evidence>
<keyword evidence="2 6" id="KW-0812">Transmembrane</keyword>
<evidence type="ECO:0000313" key="10">
    <source>
        <dbReference type="Proteomes" id="UP000548685"/>
    </source>
</evidence>
<proteinExistence type="predicted"/>
<comment type="subcellular location">
    <subcellularLocation>
        <location evidence="1">Membrane</location>
        <topology evidence="1">Single-pass membrane protein</topology>
    </subcellularLocation>
</comment>
<dbReference type="SUPFAM" id="SSF55486">
    <property type="entry name" value="Metalloproteases ('zincins'), catalytic domain"/>
    <property type="match status" value="1"/>
</dbReference>
<evidence type="ECO:0000256" key="2">
    <source>
        <dbReference type="ARBA" id="ARBA00022692"/>
    </source>
</evidence>
<dbReference type="GO" id="GO:0016020">
    <property type="term" value="C:membrane"/>
    <property type="evidence" value="ECO:0007669"/>
    <property type="project" value="UniProtKB-SubCell"/>
</dbReference>
<dbReference type="OrthoDB" id="9774900at2"/>
<reference evidence="8 9" key="1">
    <citation type="submission" date="2019-12" db="EMBL/GenBank/DDBJ databases">
        <title>Genomic-based taxomic classification of the family Erythrobacteraceae.</title>
        <authorList>
            <person name="Xu L."/>
        </authorList>
    </citation>
    <scope>NUCLEOTIDE SEQUENCE [LARGE SCALE GENOMIC DNA]</scope>
    <source>
        <strain evidence="8 9">JCM 10282</strain>
    </source>
</reference>
<evidence type="ECO:0000256" key="3">
    <source>
        <dbReference type="ARBA" id="ARBA00022989"/>
    </source>
</evidence>
<dbReference type="RefSeq" id="WP_160761114.1">
    <property type="nucleotide sequence ID" value="NZ_BAAADZ010000010.1"/>
</dbReference>
<dbReference type="InterPro" id="IPR007343">
    <property type="entry name" value="Uncharacterised_pept_Zn_put"/>
</dbReference>
<keyword evidence="4 6" id="KW-0472">Membrane</keyword>